<dbReference type="InterPro" id="IPR012340">
    <property type="entry name" value="NA-bd_OB-fold"/>
</dbReference>
<dbReference type="SUPFAM" id="SSF56091">
    <property type="entry name" value="DNA ligase/mRNA capping enzyme, catalytic domain"/>
    <property type="match status" value="1"/>
</dbReference>
<reference evidence="12 13" key="1">
    <citation type="submission" date="2019-04" db="EMBL/GenBank/DDBJ databases">
        <authorList>
            <person name="Li Y."/>
            <person name="Wang J."/>
        </authorList>
    </citation>
    <scope>NUCLEOTIDE SEQUENCE [LARGE SCALE GENOMIC DNA]</scope>
    <source>
        <strain evidence="12 13">DSM 14668</strain>
    </source>
</reference>
<dbReference type="GO" id="GO:0003911">
    <property type="term" value="F:DNA ligase (NAD+) activity"/>
    <property type="evidence" value="ECO:0007669"/>
    <property type="project" value="UniProtKB-UniRule"/>
</dbReference>
<dbReference type="Gene3D" id="2.40.50.140">
    <property type="entry name" value="Nucleic acid-binding proteins"/>
    <property type="match status" value="1"/>
</dbReference>
<comment type="similarity">
    <text evidence="10">Belongs to the NAD-dependent DNA ligase family. LigA subfamily.</text>
</comment>
<dbReference type="InterPro" id="IPR013840">
    <property type="entry name" value="DNAligase_N"/>
</dbReference>
<evidence type="ECO:0000256" key="6">
    <source>
        <dbReference type="ARBA" id="ARBA00022833"/>
    </source>
</evidence>
<dbReference type="AlphaFoldDB" id="A0A4U1JAC4"/>
<dbReference type="Pfam" id="PF03120">
    <property type="entry name" value="OB_DNA_ligase"/>
    <property type="match status" value="1"/>
</dbReference>
<keyword evidence="13" id="KW-1185">Reference proteome</keyword>
<gene>
    <name evidence="10 12" type="primary">ligA</name>
    <name evidence="12" type="ORF">E8A74_20250</name>
</gene>
<dbReference type="InterPro" id="IPR036420">
    <property type="entry name" value="BRCT_dom_sf"/>
</dbReference>
<evidence type="ECO:0000256" key="2">
    <source>
        <dbReference type="ARBA" id="ARBA00022598"/>
    </source>
</evidence>
<dbReference type="GO" id="GO:0006260">
    <property type="term" value="P:DNA replication"/>
    <property type="evidence" value="ECO:0007669"/>
    <property type="project" value="UniProtKB-KW"/>
</dbReference>
<dbReference type="Gene3D" id="3.40.50.10190">
    <property type="entry name" value="BRCT domain"/>
    <property type="match status" value="1"/>
</dbReference>
<organism evidence="12 13">
    <name type="scientific">Polyangium fumosum</name>
    <dbReference type="NCBI Taxonomy" id="889272"/>
    <lineage>
        <taxon>Bacteria</taxon>
        <taxon>Pseudomonadati</taxon>
        <taxon>Myxococcota</taxon>
        <taxon>Polyangia</taxon>
        <taxon>Polyangiales</taxon>
        <taxon>Polyangiaceae</taxon>
        <taxon>Polyangium</taxon>
    </lineage>
</organism>
<dbReference type="NCBIfam" id="TIGR00575">
    <property type="entry name" value="dnlj"/>
    <property type="match status" value="1"/>
</dbReference>
<evidence type="ECO:0000256" key="5">
    <source>
        <dbReference type="ARBA" id="ARBA00022763"/>
    </source>
</evidence>
<dbReference type="PROSITE" id="PS50172">
    <property type="entry name" value="BRCT"/>
    <property type="match status" value="1"/>
</dbReference>
<evidence type="ECO:0000256" key="7">
    <source>
        <dbReference type="ARBA" id="ARBA00023027"/>
    </source>
</evidence>
<feature type="domain" description="BRCT" evidence="11">
    <location>
        <begin position="569"/>
        <end position="654"/>
    </location>
</feature>
<feature type="active site" description="N6-AMP-lysine intermediate" evidence="10">
    <location>
        <position position="124"/>
    </location>
</feature>
<dbReference type="SMART" id="SM00292">
    <property type="entry name" value="BRCT"/>
    <property type="match status" value="1"/>
</dbReference>
<feature type="binding site" evidence="10">
    <location>
        <begin position="43"/>
        <end position="47"/>
    </location>
    <ligand>
        <name>NAD(+)</name>
        <dbReference type="ChEBI" id="CHEBI:57540"/>
    </ligand>
</feature>
<feature type="binding site" evidence="10">
    <location>
        <position position="396"/>
    </location>
    <ligand>
        <name>Zn(2+)</name>
        <dbReference type="ChEBI" id="CHEBI:29105"/>
    </ligand>
</feature>
<dbReference type="Pfam" id="PF14520">
    <property type="entry name" value="HHH_5"/>
    <property type="match status" value="1"/>
</dbReference>
<dbReference type="OrthoDB" id="9759736at2"/>
<dbReference type="Pfam" id="PF01653">
    <property type="entry name" value="DNA_ligase_aden"/>
    <property type="match status" value="1"/>
</dbReference>
<evidence type="ECO:0000256" key="9">
    <source>
        <dbReference type="ARBA" id="ARBA00034005"/>
    </source>
</evidence>
<comment type="function">
    <text evidence="1 10">DNA ligase that catalyzes the formation of phosphodiester linkages between 5'-phosphoryl and 3'-hydroxyl groups in double-stranded DNA using NAD as a coenzyme and as the energy source for the reaction. It is essential for DNA replication and repair of damaged DNA.</text>
</comment>
<name>A0A4U1JAC4_9BACT</name>
<keyword evidence="6 10" id="KW-0862">Zinc</keyword>
<dbReference type="SMART" id="SM00532">
    <property type="entry name" value="LIGANc"/>
    <property type="match status" value="1"/>
</dbReference>
<evidence type="ECO:0000256" key="3">
    <source>
        <dbReference type="ARBA" id="ARBA00022705"/>
    </source>
</evidence>
<dbReference type="HAMAP" id="MF_01588">
    <property type="entry name" value="DNA_ligase_A"/>
    <property type="match status" value="1"/>
</dbReference>
<dbReference type="Gene3D" id="1.10.150.20">
    <property type="entry name" value="5' to 3' exonuclease, C-terminal subdomain"/>
    <property type="match status" value="2"/>
</dbReference>
<keyword evidence="2 10" id="KW-0436">Ligase</keyword>
<dbReference type="InterPro" id="IPR001357">
    <property type="entry name" value="BRCT_dom"/>
</dbReference>
<evidence type="ECO:0000256" key="8">
    <source>
        <dbReference type="ARBA" id="ARBA00023204"/>
    </source>
</evidence>
<evidence type="ECO:0000313" key="12">
    <source>
        <dbReference type="EMBL" id="TKD06256.1"/>
    </source>
</evidence>
<keyword evidence="5 10" id="KW-0227">DNA damage</keyword>
<dbReference type="GO" id="GO:0046872">
    <property type="term" value="F:metal ion binding"/>
    <property type="evidence" value="ECO:0007669"/>
    <property type="project" value="UniProtKB-KW"/>
</dbReference>
<dbReference type="Gene3D" id="3.30.470.30">
    <property type="entry name" value="DNA ligase/mRNA capping enzyme"/>
    <property type="match status" value="1"/>
</dbReference>
<evidence type="ECO:0000256" key="1">
    <source>
        <dbReference type="ARBA" id="ARBA00004067"/>
    </source>
</evidence>
<dbReference type="Pfam" id="PF00533">
    <property type="entry name" value="BRCT"/>
    <property type="match status" value="1"/>
</dbReference>
<feature type="binding site" evidence="10">
    <location>
        <position position="179"/>
    </location>
    <ligand>
        <name>NAD(+)</name>
        <dbReference type="ChEBI" id="CHEBI:57540"/>
    </ligand>
</feature>
<comment type="caution">
    <text evidence="12">The sequence shown here is derived from an EMBL/GenBank/DDBJ whole genome shotgun (WGS) entry which is preliminary data.</text>
</comment>
<protein>
    <recommendedName>
        <fullName evidence="10">DNA ligase</fullName>
        <ecNumber evidence="10">6.5.1.2</ecNumber>
    </recommendedName>
    <alternativeName>
        <fullName evidence="10">Polydeoxyribonucleotide synthase [NAD(+)]</fullName>
    </alternativeName>
</protein>
<comment type="catalytic activity">
    <reaction evidence="9 10">
        <text>NAD(+) + (deoxyribonucleotide)n-3'-hydroxyl + 5'-phospho-(deoxyribonucleotide)m = (deoxyribonucleotide)n+m + AMP + beta-nicotinamide D-nucleotide.</text>
        <dbReference type="EC" id="6.5.1.2"/>
    </reaction>
</comment>
<dbReference type="Proteomes" id="UP000309215">
    <property type="component" value="Unassembled WGS sequence"/>
</dbReference>
<accession>A0A4U1JAC4</accession>
<evidence type="ECO:0000256" key="10">
    <source>
        <dbReference type="HAMAP-Rule" id="MF_01588"/>
    </source>
</evidence>
<dbReference type="EC" id="6.5.1.2" evidence="10"/>
<keyword evidence="4 10" id="KW-0479">Metal-binding</keyword>
<feature type="binding site" evidence="10">
    <location>
        <position position="417"/>
    </location>
    <ligand>
        <name>Zn(2+)</name>
        <dbReference type="ChEBI" id="CHEBI:29105"/>
    </ligand>
</feature>
<proteinExistence type="inferred from homology"/>
<dbReference type="SUPFAM" id="SSF52113">
    <property type="entry name" value="BRCT domain"/>
    <property type="match status" value="1"/>
</dbReference>
<dbReference type="InterPro" id="IPR010994">
    <property type="entry name" value="RuvA_2-like"/>
</dbReference>
<dbReference type="EMBL" id="SSMQ01000020">
    <property type="protein sequence ID" value="TKD06256.1"/>
    <property type="molecule type" value="Genomic_DNA"/>
</dbReference>
<feature type="binding site" evidence="10">
    <location>
        <begin position="86"/>
        <end position="87"/>
    </location>
    <ligand>
        <name>NAD(+)</name>
        <dbReference type="ChEBI" id="CHEBI:57540"/>
    </ligand>
</feature>
<dbReference type="SUPFAM" id="SSF50249">
    <property type="entry name" value="Nucleic acid-binding proteins"/>
    <property type="match status" value="1"/>
</dbReference>
<comment type="cofactor">
    <cofactor evidence="10">
        <name>Mg(2+)</name>
        <dbReference type="ChEBI" id="CHEBI:18420"/>
    </cofactor>
    <cofactor evidence="10">
        <name>Mn(2+)</name>
        <dbReference type="ChEBI" id="CHEBI:29035"/>
    </cofactor>
</comment>
<comment type="caution">
    <text evidence="10">Lacks conserved residue(s) required for the propagation of feature annotation.</text>
</comment>
<sequence>MTHLHHGWDKQPDPAVRARIDELAERIERYRASYYAGKPDISDAAYDALEDELRDLDPTHPVLARVGTPVAVTEWEKARHEIPMGSLNKVVNEAELEAWAARCDELVVKEGGKAISDDLFVAEKLDGISIEVIYRDGKYADAITRGDGIMGERISPNVARMRGVPQKLKEKLTLSVRGEIILKLSDMKKSFPGVANPRNAAAGTSKRFDGQGCEHLTVLFYDLADHLDVTTEEQKITFLRKQGFGTPWTAKGTLKDVLGIYRKYASEIRAGLDYEIDGLVVRANSTAAQTLLGEVNRRPRGATAFKFASQAKVSKVVEILWDTGPSGRVTPVAIVEPVELAGATVQRASLHNVGNVRALGIGVGDEVLVSRRNDVIPYVEEVVEKGGKTEQPPTRCRRCSAELVTSGEYLLCRNQACPALVEGRIHNWIDAIGALEWGDKLIEQLVEAKLVKEPGDLYKLKPKQIADLERRGDKIAKKVLDELTSRLPLTLPVFLAALGIEGFAIQTARLLVASGYTTIEKLLAATEQELAGISGLGPIKAGMIVRGLQGRKAEIERLIAQGIVPVTQEQEGPLAGMSFCFTGALSRPRGEMTNLVEANGGRVLSGVTKELNYLVSAEADSTSSKAQKAKKYGTVLLDEAGFFKLIQDKGVTVS</sequence>
<keyword evidence="10" id="KW-0464">Manganese</keyword>
<dbReference type="PIRSF" id="PIRSF001604">
    <property type="entry name" value="LigA"/>
    <property type="match status" value="1"/>
</dbReference>
<dbReference type="GO" id="GO:0006281">
    <property type="term" value="P:DNA repair"/>
    <property type="evidence" value="ECO:0007669"/>
    <property type="project" value="UniProtKB-KW"/>
</dbReference>
<dbReference type="RefSeq" id="WP_136930684.1">
    <property type="nucleotide sequence ID" value="NZ_SSMQ01000020.1"/>
</dbReference>
<evidence type="ECO:0000259" key="11">
    <source>
        <dbReference type="PROSITE" id="PS50172"/>
    </source>
</evidence>
<dbReference type="SUPFAM" id="SSF47781">
    <property type="entry name" value="RuvA domain 2-like"/>
    <property type="match status" value="1"/>
</dbReference>
<keyword evidence="7 10" id="KW-0520">NAD</keyword>
<dbReference type="CDD" id="cd17748">
    <property type="entry name" value="BRCT_DNA_ligase_like"/>
    <property type="match status" value="1"/>
</dbReference>
<dbReference type="Gene3D" id="1.10.287.610">
    <property type="entry name" value="Helix hairpin bin"/>
    <property type="match status" value="1"/>
</dbReference>
<keyword evidence="8 10" id="KW-0234">DNA repair</keyword>
<feature type="binding site" evidence="10">
    <location>
        <position position="145"/>
    </location>
    <ligand>
        <name>NAD(+)</name>
        <dbReference type="ChEBI" id="CHEBI:57540"/>
    </ligand>
</feature>
<keyword evidence="10" id="KW-0460">Magnesium</keyword>
<dbReference type="NCBIfam" id="NF005932">
    <property type="entry name" value="PRK07956.1"/>
    <property type="match status" value="1"/>
</dbReference>
<keyword evidence="3 10" id="KW-0235">DNA replication</keyword>
<feature type="binding site" evidence="10">
    <location>
        <position position="399"/>
    </location>
    <ligand>
        <name>Zn(2+)</name>
        <dbReference type="ChEBI" id="CHEBI:29105"/>
    </ligand>
</feature>
<dbReference type="InterPro" id="IPR001679">
    <property type="entry name" value="DNA_ligase"/>
</dbReference>
<feature type="binding site" evidence="10">
    <location>
        <position position="306"/>
    </location>
    <ligand>
        <name>NAD(+)</name>
        <dbReference type="ChEBI" id="CHEBI:57540"/>
    </ligand>
</feature>
<feature type="binding site" evidence="10">
    <location>
        <position position="412"/>
    </location>
    <ligand>
        <name>Zn(2+)</name>
        <dbReference type="ChEBI" id="CHEBI:29105"/>
    </ligand>
</feature>
<dbReference type="InterPro" id="IPR004150">
    <property type="entry name" value="NAD_DNA_ligase_OB"/>
</dbReference>
<evidence type="ECO:0000313" key="13">
    <source>
        <dbReference type="Proteomes" id="UP000309215"/>
    </source>
</evidence>
<dbReference type="InterPro" id="IPR013839">
    <property type="entry name" value="DNAligase_adenylation"/>
</dbReference>
<evidence type="ECO:0000256" key="4">
    <source>
        <dbReference type="ARBA" id="ARBA00022723"/>
    </source>
</evidence>